<dbReference type="EMBL" id="JBHFNT010000117">
    <property type="protein sequence ID" value="MFB2835673.1"/>
    <property type="molecule type" value="Genomic_DNA"/>
</dbReference>
<name>A0ABV4WKP9_9CYAN</name>
<evidence type="ECO:0000313" key="2">
    <source>
        <dbReference type="Proteomes" id="UP001576780"/>
    </source>
</evidence>
<gene>
    <name evidence="1" type="ORF">ACE1CA_14165</name>
</gene>
<proteinExistence type="predicted"/>
<sequence>MRIEQLEAEVLALPKDSQALLLARLLAYLGQNDEIDREVANVWVQEAQLRDRAMDEDRVTGIPAEQVFQKLRESL</sequence>
<dbReference type="Pfam" id="PF09720">
    <property type="entry name" value="Unstab_antitox"/>
    <property type="match status" value="1"/>
</dbReference>
<dbReference type="RefSeq" id="WP_413278082.1">
    <property type="nucleotide sequence ID" value="NZ_JBHFNT010000117.1"/>
</dbReference>
<protein>
    <submittedName>
        <fullName evidence="1">Addiction module protein</fullName>
    </submittedName>
</protein>
<accession>A0ABV4WKP9</accession>
<comment type="caution">
    <text evidence="1">The sequence shown here is derived from an EMBL/GenBank/DDBJ whole genome shotgun (WGS) entry which is preliminary data.</text>
</comment>
<reference evidence="1 2" key="1">
    <citation type="submission" date="2024-09" db="EMBL/GenBank/DDBJ databases">
        <title>Floridaenema gen nov. (Aerosakkonemataceae, Aerosakkonematales ord. nov., Cyanobacteria) from benthic tropical and subtropical fresh waters, with the description of four new species.</title>
        <authorList>
            <person name="Moretto J.A."/>
            <person name="Berthold D.E."/>
            <person name="Lefler F.W."/>
            <person name="Huang I.-S."/>
            <person name="Laughinghouse H. IV."/>
        </authorList>
    </citation>
    <scope>NUCLEOTIDE SEQUENCE [LARGE SCALE GENOMIC DNA]</scope>
    <source>
        <strain evidence="1 2">BLCC-F167</strain>
    </source>
</reference>
<dbReference type="InterPro" id="IPR013406">
    <property type="entry name" value="CHP02574_addiction_mod"/>
</dbReference>
<evidence type="ECO:0000313" key="1">
    <source>
        <dbReference type="EMBL" id="MFB2835673.1"/>
    </source>
</evidence>
<keyword evidence="2" id="KW-1185">Reference proteome</keyword>
<dbReference type="Proteomes" id="UP001576780">
    <property type="component" value="Unassembled WGS sequence"/>
</dbReference>
<organism evidence="1 2">
    <name type="scientific">Floridaenema evergladense BLCC-F167</name>
    <dbReference type="NCBI Taxonomy" id="3153639"/>
    <lineage>
        <taxon>Bacteria</taxon>
        <taxon>Bacillati</taxon>
        <taxon>Cyanobacteriota</taxon>
        <taxon>Cyanophyceae</taxon>
        <taxon>Oscillatoriophycideae</taxon>
        <taxon>Aerosakkonematales</taxon>
        <taxon>Aerosakkonemataceae</taxon>
        <taxon>Floridanema</taxon>
        <taxon>Floridanema evergladense</taxon>
    </lineage>
</organism>